<dbReference type="EMBL" id="JBHMCG010000052">
    <property type="protein sequence ID" value="MFB9572951.1"/>
    <property type="molecule type" value="Genomic_DNA"/>
</dbReference>
<reference evidence="2 3" key="1">
    <citation type="submission" date="2024-09" db="EMBL/GenBank/DDBJ databases">
        <authorList>
            <person name="Sun Q."/>
            <person name="Mori K."/>
        </authorList>
    </citation>
    <scope>NUCLEOTIDE SEQUENCE [LARGE SCALE GENOMIC DNA]</scope>
    <source>
        <strain evidence="2 3">JCM 3331</strain>
    </source>
</reference>
<proteinExistence type="predicted"/>
<keyword evidence="3" id="KW-1185">Reference proteome</keyword>
<evidence type="ECO:0000313" key="2">
    <source>
        <dbReference type="EMBL" id="MFB9572951.1"/>
    </source>
</evidence>
<dbReference type="Proteomes" id="UP001589710">
    <property type="component" value="Unassembled WGS sequence"/>
</dbReference>
<comment type="caution">
    <text evidence="2">The sequence shown here is derived from an EMBL/GenBank/DDBJ whole genome shotgun (WGS) entry which is preliminary data.</text>
</comment>
<accession>A0ABV5R533</accession>
<dbReference type="RefSeq" id="WP_345519058.1">
    <property type="nucleotide sequence ID" value="NZ_BAAAXD010000052.1"/>
</dbReference>
<feature type="compositionally biased region" description="Basic and acidic residues" evidence="1">
    <location>
        <begin position="16"/>
        <end position="45"/>
    </location>
</feature>
<gene>
    <name evidence="2" type="ORF">ACFFTL_11600</name>
</gene>
<dbReference type="Pfam" id="PF19908">
    <property type="entry name" value="DUF6381"/>
    <property type="match status" value="1"/>
</dbReference>
<feature type="region of interest" description="Disordered" evidence="1">
    <location>
        <begin position="1"/>
        <end position="73"/>
    </location>
</feature>
<sequence length="73" mass="8331">MSVAGESASRAQQTQDKVRELNERAEHTSDPLERRRLHDEVRRLLEPIQQGGRAAENRPGRRAGSQKDEFPPQ</sequence>
<evidence type="ECO:0000313" key="3">
    <source>
        <dbReference type="Proteomes" id="UP001589710"/>
    </source>
</evidence>
<name>A0ABV5R533_9ACTN</name>
<feature type="compositionally biased region" description="Basic and acidic residues" evidence="1">
    <location>
        <begin position="55"/>
        <end position="73"/>
    </location>
</feature>
<evidence type="ECO:0000256" key="1">
    <source>
        <dbReference type="SAM" id="MobiDB-lite"/>
    </source>
</evidence>
<organism evidence="2 3">
    <name type="scientific">Streptomyces yanii</name>
    <dbReference type="NCBI Taxonomy" id="78510"/>
    <lineage>
        <taxon>Bacteria</taxon>
        <taxon>Bacillati</taxon>
        <taxon>Actinomycetota</taxon>
        <taxon>Actinomycetes</taxon>
        <taxon>Kitasatosporales</taxon>
        <taxon>Streptomycetaceae</taxon>
        <taxon>Streptomyces</taxon>
    </lineage>
</organism>
<protein>
    <submittedName>
        <fullName evidence="2">DUF6381 family protein</fullName>
    </submittedName>
</protein>
<dbReference type="InterPro" id="IPR045961">
    <property type="entry name" value="DUF6381"/>
</dbReference>